<dbReference type="EMBL" id="AALC02000009">
    <property type="protein sequence ID" value="EEQ07612.1"/>
    <property type="molecule type" value="Genomic_DNA"/>
</dbReference>
<organism evidence="1 2">
    <name type="scientific">Yersinia bercovieri ATCC 43970</name>
    <dbReference type="NCBI Taxonomy" id="349968"/>
    <lineage>
        <taxon>Bacteria</taxon>
        <taxon>Pseudomonadati</taxon>
        <taxon>Pseudomonadota</taxon>
        <taxon>Gammaproteobacteria</taxon>
        <taxon>Enterobacterales</taxon>
        <taxon>Yersiniaceae</taxon>
        <taxon>Yersinia</taxon>
    </lineage>
</organism>
<evidence type="ECO:0000313" key="1">
    <source>
        <dbReference type="EMBL" id="EEQ07612.1"/>
    </source>
</evidence>
<name>A0ABM9Y1N3_YERBE</name>
<dbReference type="Proteomes" id="UP000010319">
    <property type="component" value="Unassembled WGS sequence"/>
</dbReference>
<accession>A0ABM9Y1N3</accession>
<keyword evidence="2" id="KW-1185">Reference proteome</keyword>
<proteinExistence type="predicted"/>
<sequence length="48" mass="5821">MGAVKKYMNQQELAQVVVQLKKLRAREIVWLRLFWHFFLADLARTNFI</sequence>
<reference evidence="1" key="1">
    <citation type="submission" date="2008-12" db="EMBL/GenBank/DDBJ databases">
        <title>Annotation of the Yersinia bercovieri ATCC 43970 genome.</title>
        <authorList>
            <person name="Read T.D."/>
            <person name="Akmal A."/>
            <person name="Bishop-Lilly K."/>
            <person name="Chen P.E."/>
            <person name="Cook C."/>
            <person name="Kiley M.P."/>
            <person name="Lentz S."/>
            <person name="Mateczun A."/>
            <person name="Nagarajan N."/>
            <person name="Nolan N."/>
            <person name="Osborne B.I."/>
            <person name="Pop M."/>
            <person name="Sozhamannan S."/>
            <person name="Stewart A.C."/>
            <person name="Sulakvelidze A."/>
            <person name="Thomason B."/>
            <person name="Willner K."/>
            <person name="Zwick M.E."/>
        </authorList>
    </citation>
    <scope>NUCLEOTIDE SEQUENCE [LARGE SCALE GENOMIC DNA]</scope>
    <source>
        <strain evidence="1">ATCC 43970</strain>
    </source>
</reference>
<evidence type="ECO:0000313" key="2">
    <source>
        <dbReference type="Proteomes" id="UP000010319"/>
    </source>
</evidence>
<protein>
    <submittedName>
        <fullName evidence="1">Uncharacterized protein</fullName>
    </submittedName>
</protein>
<comment type="caution">
    <text evidence="1">The sequence shown here is derived from an EMBL/GenBank/DDBJ whole genome shotgun (WGS) entry which is preliminary data.</text>
</comment>
<gene>
    <name evidence="1" type="ORF">yberc0001_19280</name>
</gene>